<accession>A0A848M0X4</accession>
<dbReference type="EMBL" id="JABBPN010000001">
    <property type="protein sequence ID" value="NMO94176.1"/>
    <property type="molecule type" value="Genomic_DNA"/>
</dbReference>
<keyword evidence="1" id="KW-0694">RNA-binding</keyword>
<dbReference type="PROSITE" id="PS50889">
    <property type="entry name" value="S4"/>
    <property type="match status" value="1"/>
</dbReference>
<name>A0A848M0X4_PAELE</name>
<evidence type="ECO:0000313" key="2">
    <source>
        <dbReference type="EMBL" id="NMO94176.1"/>
    </source>
</evidence>
<dbReference type="AlphaFoldDB" id="A0A848M0X4"/>
<dbReference type="RefSeq" id="WP_169502887.1">
    <property type="nucleotide sequence ID" value="NZ_JABBPN010000001.1"/>
</dbReference>
<reference evidence="2 3" key="1">
    <citation type="submission" date="2020-04" db="EMBL/GenBank/DDBJ databases">
        <title>Paenibacillus algicola sp. nov., a novel marine bacterium producing alginate lyase.</title>
        <authorList>
            <person name="Huang H."/>
        </authorList>
    </citation>
    <scope>NUCLEOTIDE SEQUENCE [LARGE SCALE GENOMIC DNA]</scope>
    <source>
        <strain evidence="2 3">L7-75</strain>
    </source>
</reference>
<dbReference type="Pfam" id="PF13275">
    <property type="entry name" value="S4_2"/>
    <property type="match status" value="1"/>
</dbReference>
<sequence length="71" mass="7878">MKSITIHSEYIKLDSFLKLADCVSTGGMAKALLQEGMVSVNNEKEERRGRKLYPGDIIQVEDCGTFKIAAE</sequence>
<dbReference type="CDD" id="cd00165">
    <property type="entry name" value="S4"/>
    <property type="match status" value="1"/>
</dbReference>
<dbReference type="Proteomes" id="UP000565468">
    <property type="component" value="Unassembled WGS sequence"/>
</dbReference>
<dbReference type="NCBIfam" id="TIGR02988">
    <property type="entry name" value="YaaA_near_RecF"/>
    <property type="match status" value="1"/>
</dbReference>
<dbReference type="Gene3D" id="3.10.290.10">
    <property type="entry name" value="RNA-binding S4 domain"/>
    <property type="match status" value="1"/>
</dbReference>
<keyword evidence="3" id="KW-1185">Reference proteome</keyword>
<dbReference type="GO" id="GO:0003723">
    <property type="term" value="F:RNA binding"/>
    <property type="evidence" value="ECO:0007669"/>
    <property type="project" value="UniProtKB-KW"/>
</dbReference>
<protein>
    <submittedName>
        <fullName evidence="2">S4 domain-containing protein YaaA</fullName>
    </submittedName>
</protein>
<organism evidence="2 3">
    <name type="scientific">Paenibacillus lemnae</name>
    <dbReference type="NCBI Taxonomy" id="1330551"/>
    <lineage>
        <taxon>Bacteria</taxon>
        <taxon>Bacillati</taxon>
        <taxon>Bacillota</taxon>
        <taxon>Bacilli</taxon>
        <taxon>Bacillales</taxon>
        <taxon>Paenibacillaceae</taxon>
        <taxon>Paenibacillus</taxon>
    </lineage>
</organism>
<dbReference type="InterPro" id="IPR036986">
    <property type="entry name" value="S4_RNA-bd_sf"/>
</dbReference>
<gene>
    <name evidence="2" type="primary">yaaA</name>
    <name evidence="2" type="ORF">HII30_00040</name>
</gene>
<proteinExistence type="predicted"/>
<evidence type="ECO:0000256" key="1">
    <source>
        <dbReference type="PROSITE-ProRule" id="PRU00182"/>
    </source>
</evidence>
<evidence type="ECO:0000313" key="3">
    <source>
        <dbReference type="Proteomes" id="UP000565468"/>
    </source>
</evidence>
<dbReference type="InterPro" id="IPR014330">
    <property type="entry name" value="RNA-bd_S4-rel_YaaA"/>
</dbReference>
<comment type="caution">
    <text evidence="2">The sequence shown here is derived from an EMBL/GenBank/DDBJ whole genome shotgun (WGS) entry which is preliminary data.</text>
</comment>
<dbReference type="SUPFAM" id="SSF55174">
    <property type="entry name" value="Alpha-L RNA-binding motif"/>
    <property type="match status" value="1"/>
</dbReference>